<sequence>MQSQTQANLSAYHTFGIDQTCQHLVHVQSVQEIIDVYQHREWQTLPKLILGKGSNMLFTQPYQGVVLVNQLLGKTVTESTDAWHLHIQAGEDWPSLVAWSLEQGFSGLENLALIPGCAGSAPIQNIGAYGMEFKDVCEYVEFLDLTTFQTQRLTREQCLFGYRDSIFKHQLYQRVMITAVGIKLDKQWQPKAEYGPLKALPQHALTANMIFDQVCSVRREKLPDPERQGNAGSFFKNPVISEQQFQALKPRFPDIVGFSVEGGVKVAAGWLIDHCGLKGLKLGGAQIHPNQALVIVNVAKASANDVIQLAAKVRDTVWETYQIHLEHEVRFIGATEETYLDQLVERQA</sequence>
<feature type="active site" description="Proton donor" evidence="20">
    <location>
        <position position="233"/>
    </location>
</feature>
<evidence type="ECO:0000256" key="10">
    <source>
        <dbReference type="ARBA" id="ARBA00022630"/>
    </source>
</evidence>
<dbReference type="InterPro" id="IPR036318">
    <property type="entry name" value="FAD-bd_PCMH-like_sf"/>
</dbReference>
<dbReference type="NCBIfam" id="NF000755">
    <property type="entry name" value="PRK00046.1"/>
    <property type="match status" value="1"/>
</dbReference>
<comment type="function">
    <text evidence="2 20">Cell wall formation.</text>
</comment>
<dbReference type="InterPro" id="IPR003170">
    <property type="entry name" value="MurB"/>
</dbReference>
<evidence type="ECO:0000256" key="9">
    <source>
        <dbReference type="ARBA" id="ARBA00022618"/>
    </source>
</evidence>
<evidence type="ECO:0000256" key="20">
    <source>
        <dbReference type="HAMAP-Rule" id="MF_00037"/>
    </source>
</evidence>
<comment type="cofactor">
    <cofactor evidence="1 20">
        <name>FAD</name>
        <dbReference type="ChEBI" id="CHEBI:57692"/>
    </cofactor>
</comment>
<name>A0ABV5HQA0_9VIBR</name>
<keyword evidence="11 20" id="KW-0274">FAD</keyword>
<evidence type="ECO:0000256" key="3">
    <source>
        <dbReference type="ARBA" id="ARBA00004496"/>
    </source>
</evidence>
<evidence type="ECO:0000256" key="15">
    <source>
        <dbReference type="ARBA" id="ARBA00023002"/>
    </source>
</evidence>
<evidence type="ECO:0000313" key="22">
    <source>
        <dbReference type="EMBL" id="MFB9136419.1"/>
    </source>
</evidence>
<dbReference type="RefSeq" id="WP_390194705.1">
    <property type="nucleotide sequence ID" value="NZ_JBHMEP010000005.1"/>
</dbReference>
<evidence type="ECO:0000256" key="2">
    <source>
        <dbReference type="ARBA" id="ARBA00003921"/>
    </source>
</evidence>
<evidence type="ECO:0000256" key="6">
    <source>
        <dbReference type="ARBA" id="ARBA00012518"/>
    </source>
</evidence>
<evidence type="ECO:0000256" key="8">
    <source>
        <dbReference type="ARBA" id="ARBA00022490"/>
    </source>
</evidence>
<keyword evidence="15 20" id="KW-0560">Oxidoreductase</keyword>
<reference evidence="22 23" key="1">
    <citation type="submission" date="2024-09" db="EMBL/GenBank/DDBJ databases">
        <authorList>
            <person name="Sun Q."/>
            <person name="Mori K."/>
        </authorList>
    </citation>
    <scope>NUCLEOTIDE SEQUENCE [LARGE SCALE GENOMIC DNA]</scope>
    <source>
        <strain evidence="22 23">CECT 8064</strain>
    </source>
</reference>
<evidence type="ECO:0000256" key="7">
    <source>
        <dbReference type="ARBA" id="ARBA00015188"/>
    </source>
</evidence>
<feature type="domain" description="FAD-binding PCMH-type" evidence="21">
    <location>
        <begin position="17"/>
        <end position="187"/>
    </location>
</feature>
<evidence type="ECO:0000256" key="12">
    <source>
        <dbReference type="ARBA" id="ARBA00022857"/>
    </source>
</evidence>
<dbReference type="SUPFAM" id="SSF56194">
    <property type="entry name" value="Uridine diphospho-N-Acetylenolpyruvylglucosamine reductase, MurB, C-terminal domain"/>
    <property type="match status" value="1"/>
</dbReference>
<dbReference type="Proteomes" id="UP001589645">
    <property type="component" value="Unassembled WGS sequence"/>
</dbReference>
<dbReference type="Gene3D" id="3.30.465.10">
    <property type="match status" value="1"/>
</dbReference>
<dbReference type="EC" id="1.3.1.98" evidence="6 20"/>
<dbReference type="PANTHER" id="PTHR21071:SF4">
    <property type="entry name" value="UDP-N-ACETYLENOLPYRUVOYLGLUCOSAMINE REDUCTASE"/>
    <property type="match status" value="1"/>
</dbReference>
<dbReference type="InterPro" id="IPR016167">
    <property type="entry name" value="FAD-bd_PCMH_sub1"/>
</dbReference>
<feature type="active site" evidence="20">
    <location>
        <position position="328"/>
    </location>
</feature>
<gene>
    <name evidence="20 22" type="primary">murB</name>
    <name evidence="22" type="ORF">ACFFUV_15715</name>
</gene>
<evidence type="ECO:0000256" key="4">
    <source>
        <dbReference type="ARBA" id="ARBA00004752"/>
    </source>
</evidence>
<evidence type="ECO:0000256" key="13">
    <source>
        <dbReference type="ARBA" id="ARBA00022960"/>
    </source>
</evidence>
<evidence type="ECO:0000256" key="14">
    <source>
        <dbReference type="ARBA" id="ARBA00022984"/>
    </source>
</evidence>
<comment type="pathway">
    <text evidence="4 20">Cell wall biogenesis; peptidoglycan biosynthesis.</text>
</comment>
<dbReference type="EMBL" id="JBHMEP010000005">
    <property type="protein sequence ID" value="MFB9136419.1"/>
    <property type="molecule type" value="Genomic_DNA"/>
</dbReference>
<dbReference type="InterPro" id="IPR011601">
    <property type="entry name" value="MurB_C"/>
</dbReference>
<keyword evidence="12 20" id="KW-0521">NADP</keyword>
<comment type="similarity">
    <text evidence="5 20">Belongs to the MurB family.</text>
</comment>
<keyword evidence="17 20" id="KW-0961">Cell wall biogenesis/degradation</keyword>
<evidence type="ECO:0000313" key="23">
    <source>
        <dbReference type="Proteomes" id="UP001589645"/>
    </source>
</evidence>
<evidence type="ECO:0000256" key="5">
    <source>
        <dbReference type="ARBA" id="ARBA00010485"/>
    </source>
</evidence>
<keyword evidence="23" id="KW-1185">Reference proteome</keyword>
<comment type="subcellular location">
    <subcellularLocation>
        <location evidence="3 20">Cytoplasm</location>
    </subcellularLocation>
</comment>
<protein>
    <recommendedName>
        <fullName evidence="7 20">UDP-N-acetylenolpyruvoylglucosamine reductase</fullName>
        <ecNumber evidence="6 20">1.3.1.98</ecNumber>
    </recommendedName>
    <alternativeName>
        <fullName evidence="18 20">UDP-N-acetylmuramate dehydrogenase</fullName>
    </alternativeName>
</protein>
<keyword evidence="8 20" id="KW-0963">Cytoplasm</keyword>
<evidence type="ECO:0000256" key="16">
    <source>
        <dbReference type="ARBA" id="ARBA00023306"/>
    </source>
</evidence>
<keyword evidence="13 20" id="KW-0133">Cell shape</keyword>
<comment type="catalytic activity">
    <reaction evidence="19 20">
        <text>UDP-N-acetyl-alpha-D-muramate + NADP(+) = UDP-N-acetyl-3-O-(1-carboxyvinyl)-alpha-D-glucosamine + NADPH + H(+)</text>
        <dbReference type="Rhea" id="RHEA:12248"/>
        <dbReference type="ChEBI" id="CHEBI:15378"/>
        <dbReference type="ChEBI" id="CHEBI:57783"/>
        <dbReference type="ChEBI" id="CHEBI:58349"/>
        <dbReference type="ChEBI" id="CHEBI:68483"/>
        <dbReference type="ChEBI" id="CHEBI:70757"/>
        <dbReference type="EC" id="1.3.1.98"/>
    </reaction>
</comment>
<dbReference type="Pfam" id="PF01565">
    <property type="entry name" value="FAD_binding_4"/>
    <property type="match status" value="1"/>
</dbReference>
<dbReference type="NCBIfam" id="TIGR00179">
    <property type="entry name" value="murB"/>
    <property type="match status" value="1"/>
</dbReference>
<dbReference type="PROSITE" id="PS51387">
    <property type="entry name" value="FAD_PCMH"/>
    <property type="match status" value="1"/>
</dbReference>
<dbReference type="GO" id="GO:0008762">
    <property type="term" value="F:UDP-N-acetylmuramate dehydrogenase activity"/>
    <property type="evidence" value="ECO:0007669"/>
    <property type="project" value="UniProtKB-EC"/>
</dbReference>
<dbReference type="PANTHER" id="PTHR21071">
    <property type="entry name" value="UDP-N-ACETYLENOLPYRUVOYLGLUCOSAMINE REDUCTASE"/>
    <property type="match status" value="1"/>
</dbReference>
<evidence type="ECO:0000256" key="19">
    <source>
        <dbReference type="ARBA" id="ARBA00048914"/>
    </source>
</evidence>
<dbReference type="Gene3D" id="3.90.78.10">
    <property type="entry name" value="UDP-N-acetylenolpyruvoylglucosamine reductase, C-terminal domain"/>
    <property type="match status" value="1"/>
</dbReference>
<accession>A0ABV5HQA0</accession>
<keyword evidence="14 20" id="KW-0573">Peptidoglycan synthesis</keyword>
<evidence type="ECO:0000256" key="1">
    <source>
        <dbReference type="ARBA" id="ARBA00001974"/>
    </source>
</evidence>
<evidence type="ECO:0000259" key="21">
    <source>
        <dbReference type="PROSITE" id="PS51387"/>
    </source>
</evidence>
<dbReference type="SUPFAM" id="SSF56176">
    <property type="entry name" value="FAD-binding/transporter-associated domain-like"/>
    <property type="match status" value="1"/>
</dbReference>
<proteinExistence type="inferred from homology"/>
<dbReference type="InterPro" id="IPR016166">
    <property type="entry name" value="FAD-bd_PCMH"/>
</dbReference>
<evidence type="ECO:0000256" key="18">
    <source>
        <dbReference type="ARBA" id="ARBA00031026"/>
    </source>
</evidence>
<comment type="caution">
    <text evidence="22">The sequence shown here is derived from an EMBL/GenBank/DDBJ whole genome shotgun (WGS) entry which is preliminary data.</text>
</comment>
<organism evidence="22 23">
    <name type="scientific">Vibrio olivae</name>
    <dbReference type="NCBI Taxonomy" id="1243002"/>
    <lineage>
        <taxon>Bacteria</taxon>
        <taxon>Pseudomonadati</taxon>
        <taxon>Pseudomonadota</taxon>
        <taxon>Gammaproteobacteria</taxon>
        <taxon>Vibrionales</taxon>
        <taxon>Vibrionaceae</taxon>
        <taxon>Vibrio</taxon>
    </lineage>
</organism>
<evidence type="ECO:0000256" key="17">
    <source>
        <dbReference type="ARBA" id="ARBA00023316"/>
    </source>
</evidence>
<dbReference type="InterPro" id="IPR016169">
    <property type="entry name" value="FAD-bd_PCMH_sub2"/>
</dbReference>
<dbReference type="Pfam" id="PF02873">
    <property type="entry name" value="MurB_C"/>
    <property type="match status" value="1"/>
</dbReference>
<dbReference type="InterPro" id="IPR036635">
    <property type="entry name" value="MurB_C_sf"/>
</dbReference>
<keyword evidence="16 20" id="KW-0131">Cell cycle</keyword>
<keyword evidence="10 20" id="KW-0285">Flavoprotein</keyword>
<dbReference type="Gene3D" id="3.30.43.10">
    <property type="entry name" value="Uridine Diphospho-n-acetylenolpyruvylglucosamine Reductase, domain 2"/>
    <property type="match status" value="1"/>
</dbReference>
<evidence type="ECO:0000256" key="11">
    <source>
        <dbReference type="ARBA" id="ARBA00022827"/>
    </source>
</evidence>
<dbReference type="HAMAP" id="MF_00037">
    <property type="entry name" value="MurB"/>
    <property type="match status" value="1"/>
</dbReference>
<dbReference type="InterPro" id="IPR006094">
    <property type="entry name" value="Oxid_FAD_bind_N"/>
</dbReference>
<feature type="active site" evidence="20">
    <location>
        <position position="163"/>
    </location>
</feature>
<keyword evidence="9 20" id="KW-0132">Cell division</keyword>